<dbReference type="AlphaFoldDB" id="A0A0G4LXU2"/>
<name>A0A0G4LXU2_VERLO</name>
<proteinExistence type="predicted"/>
<dbReference type="Proteomes" id="UP000044602">
    <property type="component" value="Unassembled WGS sequence"/>
</dbReference>
<organism evidence="1 2">
    <name type="scientific">Verticillium longisporum</name>
    <name type="common">Verticillium dahliae var. longisporum</name>
    <dbReference type="NCBI Taxonomy" id="100787"/>
    <lineage>
        <taxon>Eukaryota</taxon>
        <taxon>Fungi</taxon>
        <taxon>Dikarya</taxon>
        <taxon>Ascomycota</taxon>
        <taxon>Pezizomycotina</taxon>
        <taxon>Sordariomycetes</taxon>
        <taxon>Hypocreomycetidae</taxon>
        <taxon>Glomerellales</taxon>
        <taxon>Plectosphaerellaceae</taxon>
        <taxon>Verticillium</taxon>
    </lineage>
</organism>
<dbReference type="EMBL" id="CVQH01020306">
    <property type="protein sequence ID" value="CRK26789.1"/>
    <property type="molecule type" value="Genomic_DNA"/>
</dbReference>
<evidence type="ECO:0000313" key="1">
    <source>
        <dbReference type="EMBL" id="CRK26789.1"/>
    </source>
</evidence>
<protein>
    <submittedName>
        <fullName evidence="1">Uncharacterized protein</fullName>
    </submittedName>
</protein>
<gene>
    <name evidence="1" type="ORF">BN1708_000599</name>
</gene>
<keyword evidence="2" id="KW-1185">Reference proteome</keyword>
<evidence type="ECO:0000313" key="2">
    <source>
        <dbReference type="Proteomes" id="UP000044602"/>
    </source>
</evidence>
<sequence>MSSDGGRIANFENKTLFDELVNVAACCCDGLEGCLAHASPLFESLFFAPRLGLAGARGGNTRHEKSVIAGCEVDKAAAAAAAIAHANAEPERATAATAGRARVARATAGWGLEGAALLHARADDGTASIGGARRVARPTVGRGTG</sequence>
<reference evidence="2" key="1">
    <citation type="submission" date="2015-05" db="EMBL/GenBank/DDBJ databases">
        <authorList>
            <person name="Fogelqvist Johan"/>
        </authorList>
    </citation>
    <scope>NUCLEOTIDE SEQUENCE [LARGE SCALE GENOMIC DNA]</scope>
</reference>
<accession>A0A0G4LXU2</accession>